<dbReference type="Proteomes" id="UP000579812">
    <property type="component" value="Unassembled WGS sequence"/>
</dbReference>
<organism evidence="3 4">
    <name type="scientific">Onychostoma macrolepis</name>
    <dbReference type="NCBI Taxonomy" id="369639"/>
    <lineage>
        <taxon>Eukaryota</taxon>
        <taxon>Metazoa</taxon>
        <taxon>Chordata</taxon>
        <taxon>Craniata</taxon>
        <taxon>Vertebrata</taxon>
        <taxon>Euteleostomi</taxon>
        <taxon>Actinopterygii</taxon>
        <taxon>Neopterygii</taxon>
        <taxon>Teleostei</taxon>
        <taxon>Ostariophysi</taxon>
        <taxon>Cypriniformes</taxon>
        <taxon>Cyprinidae</taxon>
        <taxon>Acrossocheilinae</taxon>
        <taxon>Onychostoma</taxon>
    </lineage>
</organism>
<dbReference type="AlphaFoldDB" id="A0A7J6D5A4"/>
<gene>
    <name evidence="3" type="ORF">G5714_004468</name>
</gene>
<protein>
    <submittedName>
        <fullName evidence="3">Uncharacterized protein</fullName>
    </submittedName>
</protein>
<feature type="coiled-coil region" evidence="1">
    <location>
        <begin position="200"/>
        <end position="250"/>
    </location>
</feature>
<comment type="caution">
    <text evidence="3">The sequence shown here is derived from an EMBL/GenBank/DDBJ whole genome shotgun (WGS) entry which is preliminary data.</text>
</comment>
<reference evidence="3 4" key="1">
    <citation type="submission" date="2020-04" db="EMBL/GenBank/DDBJ databases">
        <title>Chromosome-level genome assembly of a cyprinid fish Onychostoma macrolepis by integration of Nanopore Sequencing, Bionano and Hi-C technology.</title>
        <authorList>
            <person name="Wang D."/>
        </authorList>
    </citation>
    <scope>NUCLEOTIDE SEQUENCE [LARGE SCALE GENOMIC DNA]</scope>
    <source>
        <strain evidence="3">SWU-2019</strain>
        <tissue evidence="3">Muscle</tissue>
    </source>
</reference>
<sequence length="289" mass="32430">MSFLAPTLVNFVERLVTSTPTPCTPATTTTIATSSKQSIITGVPKEDTLKAEVLWCLNMMESHYSFNSSEGTGALFSAMFPDSAIAKTFACGATKSIPVQADEAHFDPYTDRVDTFLHDRMSTQKPYEKLWRLCRQLLLLSHGQASVERGFSINRQIEDDNLSEDSYVAQRCILDHLRAVGGTKNVTIDKPLLMSVGGARQRYITHLEDMRRKRDDKEKNTKRKYVLDEIEELKMKKKRLKDDTDALETSADKLAFEAEKTGKLTLIAKSNSLRKGAKEKKAESGKIAR</sequence>
<keyword evidence="4" id="KW-1185">Reference proteome</keyword>
<evidence type="ECO:0000313" key="4">
    <source>
        <dbReference type="Proteomes" id="UP000579812"/>
    </source>
</evidence>
<evidence type="ECO:0000256" key="1">
    <source>
        <dbReference type="SAM" id="Coils"/>
    </source>
</evidence>
<keyword evidence="1" id="KW-0175">Coiled coil</keyword>
<feature type="compositionally biased region" description="Basic and acidic residues" evidence="2">
    <location>
        <begin position="279"/>
        <end position="289"/>
    </location>
</feature>
<dbReference type="EMBL" id="JAAMOB010000004">
    <property type="protein sequence ID" value="KAF4114245.1"/>
    <property type="molecule type" value="Genomic_DNA"/>
</dbReference>
<evidence type="ECO:0000313" key="3">
    <source>
        <dbReference type="EMBL" id="KAF4114245.1"/>
    </source>
</evidence>
<feature type="region of interest" description="Disordered" evidence="2">
    <location>
        <begin position="269"/>
        <end position="289"/>
    </location>
</feature>
<proteinExistence type="predicted"/>
<evidence type="ECO:0000256" key="2">
    <source>
        <dbReference type="SAM" id="MobiDB-lite"/>
    </source>
</evidence>
<accession>A0A7J6D5A4</accession>
<name>A0A7J6D5A4_9TELE</name>